<keyword evidence="3" id="KW-1185">Reference proteome</keyword>
<protein>
    <recommendedName>
        <fullName evidence="4">Ig-like domain-containing protein</fullName>
    </recommendedName>
</protein>
<evidence type="ECO:0000313" key="3">
    <source>
        <dbReference type="Proteomes" id="UP001497497"/>
    </source>
</evidence>
<dbReference type="EMBL" id="CAXITT010000803">
    <property type="protein sequence ID" value="CAL1546372.1"/>
    <property type="molecule type" value="Genomic_DNA"/>
</dbReference>
<proteinExistence type="predicted"/>
<evidence type="ECO:0000313" key="2">
    <source>
        <dbReference type="EMBL" id="CAL1546372.1"/>
    </source>
</evidence>
<gene>
    <name evidence="2" type="ORF">GSLYS_00019749001</name>
</gene>
<dbReference type="Proteomes" id="UP001497497">
    <property type="component" value="Unassembled WGS sequence"/>
</dbReference>
<reference evidence="2 3" key="1">
    <citation type="submission" date="2024-04" db="EMBL/GenBank/DDBJ databases">
        <authorList>
            <consortium name="Genoscope - CEA"/>
            <person name="William W."/>
        </authorList>
    </citation>
    <scope>NUCLEOTIDE SEQUENCE [LARGE SCALE GENOMIC DNA]</scope>
</reference>
<keyword evidence="1" id="KW-0732">Signal</keyword>
<name>A0AAV2IL42_LYMST</name>
<accession>A0AAV2IL42</accession>
<comment type="caution">
    <text evidence="2">The sequence shown here is derived from an EMBL/GenBank/DDBJ whole genome shotgun (WGS) entry which is preliminary data.</text>
</comment>
<feature type="signal peptide" evidence="1">
    <location>
        <begin position="1"/>
        <end position="18"/>
    </location>
</feature>
<organism evidence="2 3">
    <name type="scientific">Lymnaea stagnalis</name>
    <name type="common">Great pond snail</name>
    <name type="synonym">Helix stagnalis</name>
    <dbReference type="NCBI Taxonomy" id="6523"/>
    <lineage>
        <taxon>Eukaryota</taxon>
        <taxon>Metazoa</taxon>
        <taxon>Spiralia</taxon>
        <taxon>Lophotrochozoa</taxon>
        <taxon>Mollusca</taxon>
        <taxon>Gastropoda</taxon>
        <taxon>Heterobranchia</taxon>
        <taxon>Euthyneura</taxon>
        <taxon>Panpulmonata</taxon>
        <taxon>Hygrophila</taxon>
        <taxon>Lymnaeoidea</taxon>
        <taxon>Lymnaeidae</taxon>
        <taxon>Lymnaea</taxon>
    </lineage>
</organism>
<dbReference type="AlphaFoldDB" id="A0AAV2IL42"/>
<sequence length="181" mass="19556">MKLLGAIVTAGLFIAAQCQLFDKSEFGDGGSFNLTCDVGRIGNVPTSITKIYYLSIEMAIVSSAKVKFIAVYQSVPKESLERYIPNGRPWVIEGTGGSGSNRASIKLTLYVPDAQCSDAGLYRCNAGFRPTDGGAVASCSQNITFKGTCNTGTRLGAVDSTRFVRKLFLMQTVMFLWPRLL</sequence>
<evidence type="ECO:0008006" key="4">
    <source>
        <dbReference type="Google" id="ProtNLM"/>
    </source>
</evidence>
<feature type="chain" id="PRO_5043898236" description="Ig-like domain-containing protein" evidence="1">
    <location>
        <begin position="19"/>
        <end position="181"/>
    </location>
</feature>
<evidence type="ECO:0000256" key="1">
    <source>
        <dbReference type="SAM" id="SignalP"/>
    </source>
</evidence>